<keyword evidence="4" id="KW-0472">Membrane</keyword>
<keyword evidence="6" id="KW-0449">Lipoprotein</keyword>
<feature type="compositionally biased region" description="Basic and acidic residues" evidence="7">
    <location>
        <begin position="204"/>
        <end position="224"/>
    </location>
</feature>
<comment type="subcellular location">
    <subcellularLocation>
        <location evidence="1">Lysosome membrane</location>
        <topology evidence="1">Lipid-anchor</topology>
        <orientation evidence="1">Cytoplasmic side</orientation>
    </subcellularLocation>
</comment>
<evidence type="ECO:0000256" key="6">
    <source>
        <dbReference type="ARBA" id="ARBA00023288"/>
    </source>
</evidence>
<reference evidence="10" key="1">
    <citation type="submission" date="2017-02" db="UniProtKB">
        <authorList>
            <consortium name="WormBaseParasite"/>
        </authorList>
    </citation>
    <scope>IDENTIFICATION</scope>
</reference>
<dbReference type="GO" id="GO:1903744">
    <property type="term" value="P:positive regulation of anterograde synaptic vesicle transport"/>
    <property type="evidence" value="ECO:0007669"/>
    <property type="project" value="TreeGrafter"/>
</dbReference>
<evidence type="ECO:0000313" key="10">
    <source>
        <dbReference type="WBParaSite" id="ACOC_0000491201-mRNA-1"/>
    </source>
</evidence>
<dbReference type="GO" id="GO:0032418">
    <property type="term" value="P:lysosome localization"/>
    <property type="evidence" value="ECO:0007669"/>
    <property type="project" value="InterPro"/>
</dbReference>
<accession>A0A0R3PK43</accession>
<keyword evidence="5" id="KW-0458">Lysosome</keyword>
<sequence>YLLTGANAKKSKGIVVINSGSAKVESLEDDEVYKRFQDIPRFLPILRHSIGKKNMSPGDNHHRMSSRPLYRMASRFQNHLKLCAKAVASDQNEIVTAIKSVDASTTAVLNVFSEKKRAIDNFNMQLEKLNKLYDDMLHVQVMLEEIVPMAETLNELLVPSERLPPLSFSKVLERTPVSTSASSSQQSTPRHIPGGGTSLPAPSIRDKRPHIEPIEEVKVVDRMK</sequence>
<evidence type="ECO:0000256" key="3">
    <source>
        <dbReference type="ARBA" id="ARBA00022300"/>
    </source>
</evidence>
<evidence type="ECO:0000313" key="8">
    <source>
        <dbReference type="EMBL" id="VDM56498.1"/>
    </source>
</evidence>
<feature type="compositionally biased region" description="Low complexity" evidence="7">
    <location>
        <begin position="178"/>
        <end position="188"/>
    </location>
</feature>
<evidence type="ECO:0000256" key="7">
    <source>
        <dbReference type="SAM" id="MobiDB-lite"/>
    </source>
</evidence>
<dbReference type="OrthoDB" id="10035640at2759"/>
<organism evidence="10">
    <name type="scientific">Angiostrongylus costaricensis</name>
    <name type="common">Nematode worm</name>
    <dbReference type="NCBI Taxonomy" id="334426"/>
    <lineage>
        <taxon>Eukaryota</taxon>
        <taxon>Metazoa</taxon>
        <taxon>Ecdysozoa</taxon>
        <taxon>Nematoda</taxon>
        <taxon>Chromadorea</taxon>
        <taxon>Rhabditida</taxon>
        <taxon>Rhabditina</taxon>
        <taxon>Rhabditomorpha</taxon>
        <taxon>Strongyloidea</taxon>
        <taxon>Metastrongylidae</taxon>
        <taxon>Angiostrongylus</taxon>
    </lineage>
</organism>
<dbReference type="CDD" id="cd22789">
    <property type="entry name" value="BORCS5-like"/>
    <property type="match status" value="1"/>
</dbReference>
<reference evidence="8 9" key="2">
    <citation type="submission" date="2018-11" db="EMBL/GenBank/DDBJ databases">
        <authorList>
            <consortium name="Pathogen Informatics"/>
        </authorList>
    </citation>
    <scope>NUCLEOTIDE SEQUENCE [LARGE SCALE GENOMIC DNA]</scope>
    <source>
        <strain evidence="8 9">Costa Rica</strain>
    </source>
</reference>
<gene>
    <name evidence="8" type="ORF">ACOC_LOCUS4913</name>
</gene>
<evidence type="ECO:0000256" key="2">
    <source>
        <dbReference type="ARBA" id="ARBA00010235"/>
    </source>
</evidence>
<evidence type="ECO:0000313" key="9">
    <source>
        <dbReference type="Proteomes" id="UP000267027"/>
    </source>
</evidence>
<dbReference type="GO" id="GO:0099078">
    <property type="term" value="C:BORC complex"/>
    <property type="evidence" value="ECO:0007669"/>
    <property type="project" value="TreeGrafter"/>
</dbReference>
<protein>
    <recommendedName>
        <fullName evidence="3">BLOC-1-related complex subunit 5</fullName>
    </recommendedName>
</protein>
<dbReference type="Proteomes" id="UP000267027">
    <property type="component" value="Unassembled WGS sequence"/>
</dbReference>
<dbReference type="PANTHER" id="PTHR31634:SF2">
    <property type="entry name" value="BLOC-1-RELATED COMPLEX SUBUNIT 5"/>
    <property type="match status" value="1"/>
</dbReference>
<name>A0A0R3PK43_ANGCS</name>
<evidence type="ECO:0000256" key="4">
    <source>
        <dbReference type="ARBA" id="ARBA00023136"/>
    </source>
</evidence>
<dbReference type="GO" id="GO:0030672">
    <property type="term" value="C:synaptic vesicle membrane"/>
    <property type="evidence" value="ECO:0007669"/>
    <property type="project" value="TreeGrafter"/>
</dbReference>
<dbReference type="STRING" id="334426.A0A0R3PK43"/>
<keyword evidence="9" id="KW-1185">Reference proteome</keyword>
<dbReference type="Pfam" id="PF10158">
    <property type="entry name" value="LOH1CR12"/>
    <property type="match status" value="1"/>
</dbReference>
<comment type="similarity">
    <text evidence="2">Belongs to the BORCS5 family.</text>
</comment>
<dbReference type="OMA" id="EGRPHDP"/>
<dbReference type="GO" id="GO:0098574">
    <property type="term" value="C:cytoplasmic side of lysosomal membrane"/>
    <property type="evidence" value="ECO:0007669"/>
    <property type="project" value="TreeGrafter"/>
</dbReference>
<evidence type="ECO:0000256" key="5">
    <source>
        <dbReference type="ARBA" id="ARBA00023228"/>
    </source>
</evidence>
<dbReference type="InterPro" id="IPR018780">
    <property type="entry name" value="TBORCS5"/>
</dbReference>
<proteinExistence type="inferred from homology"/>
<dbReference type="PANTHER" id="PTHR31634">
    <property type="entry name" value="BLOC-1-RELATED COMPLEX SUBUNIT 5"/>
    <property type="match status" value="1"/>
</dbReference>
<feature type="region of interest" description="Disordered" evidence="7">
    <location>
        <begin position="177"/>
        <end position="224"/>
    </location>
</feature>
<evidence type="ECO:0000256" key="1">
    <source>
        <dbReference type="ARBA" id="ARBA00004122"/>
    </source>
</evidence>
<dbReference type="GO" id="GO:0072384">
    <property type="term" value="P:organelle transport along microtubule"/>
    <property type="evidence" value="ECO:0007669"/>
    <property type="project" value="TreeGrafter"/>
</dbReference>
<dbReference type="AlphaFoldDB" id="A0A0R3PK43"/>
<dbReference type="EMBL" id="UYYA01003836">
    <property type="protein sequence ID" value="VDM56498.1"/>
    <property type="molecule type" value="Genomic_DNA"/>
</dbReference>
<dbReference type="WBParaSite" id="ACOC_0000491201-mRNA-1">
    <property type="protein sequence ID" value="ACOC_0000491201-mRNA-1"/>
    <property type="gene ID" value="ACOC_0000491201"/>
</dbReference>